<dbReference type="NCBIfam" id="NF047734">
    <property type="entry name" value="antiphage_MADS4"/>
    <property type="match status" value="1"/>
</dbReference>
<dbReference type="InterPro" id="IPR059210">
    <property type="entry name" value="MADS4-like"/>
</dbReference>
<gene>
    <name evidence="1" type="ORF">ENW55_06100</name>
</gene>
<reference evidence="1" key="1">
    <citation type="journal article" date="2020" name="mSystems">
        <title>Genome- and Community-Level Interaction Insights into Carbon Utilization and Element Cycling Functions of Hydrothermarchaeota in Hydrothermal Sediment.</title>
        <authorList>
            <person name="Zhou Z."/>
            <person name="Liu Y."/>
            <person name="Xu W."/>
            <person name="Pan J."/>
            <person name="Luo Z.H."/>
            <person name="Li M."/>
        </authorList>
    </citation>
    <scope>NUCLEOTIDE SEQUENCE [LARGE SCALE GENOMIC DNA]</scope>
    <source>
        <strain evidence="1">SpSt-86</strain>
    </source>
</reference>
<evidence type="ECO:0008006" key="2">
    <source>
        <dbReference type="Google" id="ProtNLM"/>
    </source>
</evidence>
<sequence>MASRSQFGRTAGGRCVGMKDLVVLVADSNMKAAVQTLIEKRHKSLGIRQVQADFFVHPERDAGVLLRAHIFLQQFHNEYRYALVMFDHEGCGQENKPAEELEQEAKQRLEQSEWQRRCEVIVLEPELEAWVWSSSPHVPKVLGLTLEQMQQILSRFPQNNFGKPERPKEAMEECLRQAKIPRSSSIYAELAETVGLQNCVDPTFVKFRQTLQEWFPTA</sequence>
<organism evidence="1">
    <name type="scientific">Pseudothermotoga hypogea</name>
    <dbReference type="NCBI Taxonomy" id="57487"/>
    <lineage>
        <taxon>Bacteria</taxon>
        <taxon>Thermotogati</taxon>
        <taxon>Thermotogota</taxon>
        <taxon>Thermotogae</taxon>
        <taxon>Thermotogales</taxon>
        <taxon>Thermotogaceae</taxon>
        <taxon>Pseudothermotoga</taxon>
    </lineage>
</organism>
<proteinExistence type="predicted"/>
<name>A0A832I6W6_9THEM</name>
<dbReference type="EMBL" id="DTKQ01000047">
    <property type="protein sequence ID" value="HGZ79536.1"/>
    <property type="molecule type" value="Genomic_DNA"/>
</dbReference>
<dbReference type="AlphaFoldDB" id="A0A832I6W6"/>
<comment type="caution">
    <text evidence="1">The sequence shown here is derived from an EMBL/GenBank/DDBJ whole genome shotgun (WGS) entry which is preliminary data.</text>
</comment>
<evidence type="ECO:0000313" key="1">
    <source>
        <dbReference type="EMBL" id="HGZ79536.1"/>
    </source>
</evidence>
<protein>
    <recommendedName>
        <fullName evidence="2">DUF4276 family protein</fullName>
    </recommendedName>
</protein>
<accession>A0A832I6W6</accession>